<dbReference type="Pfam" id="PF00702">
    <property type="entry name" value="Hydrolase"/>
    <property type="match status" value="1"/>
</dbReference>
<dbReference type="Gene3D" id="1.10.150.240">
    <property type="entry name" value="Putative phosphatase, domain 2"/>
    <property type="match status" value="1"/>
</dbReference>
<reference evidence="1 2" key="1">
    <citation type="submission" date="2020-07" db="EMBL/GenBank/DDBJ databases">
        <title>Vallitalea guaymasensis genome.</title>
        <authorList>
            <person name="Postec A."/>
        </authorList>
    </citation>
    <scope>NUCLEOTIDE SEQUENCE [LARGE SCALE GENOMIC DNA]</scope>
    <source>
        <strain evidence="1 2">Ra1766G1</strain>
    </source>
</reference>
<name>A0A8J8MFY4_9FIRM</name>
<dbReference type="InterPro" id="IPR036412">
    <property type="entry name" value="HAD-like_sf"/>
</dbReference>
<protein>
    <submittedName>
        <fullName evidence="1">Noncanonical pyrimidine nucleotidase, YjjG family</fullName>
    </submittedName>
</protein>
<organism evidence="1 2">
    <name type="scientific">Vallitalea guaymasensis</name>
    <dbReference type="NCBI Taxonomy" id="1185412"/>
    <lineage>
        <taxon>Bacteria</taxon>
        <taxon>Bacillati</taxon>
        <taxon>Bacillota</taxon>
        <taxon>Clostridia</taxon>
        <taxon>Lachnospirales</taxon>
        <taxon>Vallitaleaceae</taxon>
        <taxon>Vallitalea</taxon>
    </lineage>
</organism>
<dbReference type="InterPro" id="IPR023214">
    <property type="entry name" value="HAD_sf"/>
</dbReference>
<keyword evidence="2" id="KW-1185">Reference proteome</keyword>
<dbReference type="NCBIfam" id="TIGR02254">
    <property type="entry name" value="YjjG_YfnB"/>
    <property type="match status" value="1"/>
</dbReference>
<gene>
    <name evidence="1" type="ORF">HYG85_23945</name>
</gene>
<accession>A0A8J8MFY4</accession>
<dbReference type="PANTHER" id="PTHR47478:SF1">
    <property type="entry name" value="PYRIMIDINE 5'-NUCLEOTIDASE YJJG"/>
    <property type="match status" value="1"/>
</dbReference>
<evidence type="ECO:0000313" key="2">
    <source>
        <dbReference type="Proteomes" id="UP000677305"/>
    </source>
</evidence>
<dbReference type="SFLD" id="SFLDS00003">
    <property type="entry name" value="Haloacid_Dehalogenase"/>
    <property type="match status" value="1"/>
</dbReference>
<dbReference type="PRINTS" id="PR00413">
    <property type="entry name" value="HADHALOGNASE"/>
</dbReference>
<dbReference type="AlphaFoldDB" id="A0A8J8MFY4"/>
<dbReference type="SFLD" id="SFLDG01135">
    <property type="entry name" value="C1.5.6:_HAD__Beta-PGM__Phospha"/>
    <property type="match status" value="1"/>
</dbReference>
<dbReference type="InterPro" id="IPR052550">
    <property type="entry name" value="Pyrimidine_5'-ntase_YjjG"/>
</dbReference>
<evidence type="ECO:0000313" key="1">
    <source>
        <dbReference type="EMBL" id="QUH32119.1"/>
    </source>
</evidence>
<dbReference type="PANTHER" id="PTHR47478">
    <property type="match status" value="1"/>
</dbReference>
<dbReference type="InterPro" id="IPR011951">
    <property type="entry name" value="HAD-SF_hydro_IA_YjjG/PynA"/>
</dbReference>
<proteinExistence type="predicted"/>
<dbReference type="KEGG" id="vgu:HYG85_23945"/>
<dbReference type="SUPFAM" id="SSF56784">
    <property type="entry name" value="HAD-like"/>
    <property type="match status" value="1"/>
</dbReference>
<dbReference type="SFLD" id="SFLDG01129">
    <property type="entry name" value="C1.5:_HAD__Beta-PGM__Phosphata"/>
    <property type="match status" value="1"/>
</dbReference>
<dbReference type="EMBL" id="CP058561">
    <property type="protein sequence ID" value="QUH32119.1"/>
    <property type="molecule type" value="Genomic_DNA"/>
</dbReference>
<dbReference type="Proteomes" id="UP000677305">
    <property type="component" value="Chromosome"/>
</dbReference>
<dbReference type="NCBIfam" id="NF006976">
    <property type="entry name" value="PRK09449.1"/>
    <property type="match status" value="1"/>
</dbReference>
<sequence>MMYKLVILDADGTLFNYEEAEKYALRESFKLFSFEGDILGISNCYKEINLNLWLELEKGNITKEKLRYERFSRLFKKYKLEYDVNKFSDQYLLKLGESNFLIDEAEEVCKYLKNKGYKIIILTNGIKKVQVSRLEKSNIKDYIDNMIVSEEVGANKPDPVIFDYTFNLIGHNDKNNVIMIGDSLTADIQGGINHGIDTCWVNLNKIENTTNIIPKYEIHTLGELTTIL</sequence>
<dbReference type="Gene3D" id="3.40.50.1000">
    <property type="entry name" value="HAD superfamily/HAD-like"/>
    <property type="match status" value="1"/>
</dbReference>
<dbReference type="InterPro" id="IPR023198">
    <property type="entry name" value="PGP-like_dom2"/>
</dbReference>
<dbReference type="NCBIfam" id="TIGR01549">
    <property type="entry name" value="HAD-SF-IA-v1"/>
    <property type="match status" value="1"/>
</dbReference>
<dbReference type="GO" id="GO:0008253">
    <property type="term" value="F:5'-nucleotidase activity"/>
    <property type="evidence" value="ECO:0007669"/>
    <property type="project" value="InterPro"/>
</dbReference>
<dbReference type="InterPro" id="IPR006439">
    <property type="entry name" value="HAD-SF_hydro_IA"/>
</dbReference>